<dbReference type="EMBL" id="CAJPIZ010009620">
    <property type="protein sequence ID" value="CAG2111969.1"/>
    <property type="molecule type" value="Genomic_DNA"/>
</dbReference>
<evidence type="ECO:0000313" key="7">
    <source>
        <dbReference type="Proteomes" id="UP000759131"/>
    </source>
</evidence>
<reference evidence="6" key="1">
    <citation type="submission" date="2020-11" db="EMBL/GenBank/DDBJ databases">
        <authorList>
            <person name="Tran Van P."/>
        </authorList>
    </citation>
    <scope>NUCLEOTIDE SEQUENCE</scope>
</reference>
<organism evidence="6">
    <name type="scientific">Medioppia subpectinata</name>
    <dbReference type="NCBI Taxonomy" id="1979941"/>
    <lineage>
        <taxon>Eukaryota</taxon>
        <taxon>Metazoa</taxon>
        <taxon>Ecdysozoa</taxon>
        <taxon>Arthropoda</taxon>
        <taxon>Chelicerata</taxon>
        <taxon>Arachnida</taxon>
        <taxon>Acari</taxon>
        <taxon>Acariformes</taxon>
        <taxon>Sarcoptiformes</taxon>
        <taxon>Oribatida</taxon>
        <taxon>Brachypylina</taxon>
        <taxon>Oppioidea</taxon>
        <taxon>Oppiidae</taxon>
        <taxon>Medioppia</taxon>
    </lineage>
</organism>
<dbReference type="PANTHER" id="PTHR45961:SF6">
    <property type="entry name" value="IP21249P"/>
    <property type="match status" value="1"/>
</dbReference>
<evidence type="ECO:0000256" key="1">
    <source>
        <dbReference type="ARBA" id="ARBA00008601"/>
    </source>
</evidence>
<evidence type="ECO:0000313" key="6">
    <source>
        <dbReference type="EMBL" id="CAD7631539.1"/>
    </source>
</evidence>
<sequence length="277" mass="31324">MGCCTSSAKSNLKPLRMGSPLQVAQTMKMTKSGHGINAKVVRRPMSQKEAEKIARDPNSGPDFQLVFNPPLSICHKLTKYVYLSGIAALTKENLEHLGITLIINATYEWPNVEPEGITCYRVPLDDSEGDDISIYFDDVSDKIEENAQNGGKTLVHLHCMAGASRSTTLVLAYLVKYERIALKNAFISVKKRRETARPNVGFWDQLIKYEIKIRGVASVKMITKKVDGFDIIYPDFYEKEFQALRDREINKQLNELKEKLNNPNVKSKYKGQTNAYE</sequence>
<dbReference type="EMBL" id="OC864195">
    <property type="protein sequence ID" value="CAD7631539.1"/>
    <property type="molecule type" value="Genomic_DNA"/>
</dbReference>
<accession>A0A7R9L056</accession>
<evidence type="ECO:0000256" key="3">
    <source>
        <dbReference type="ARBA" id="ARBA00022912"/>
    </source>
</evidence>
<evidence type="ECO:0008006" key="8">
    <source>
        <dbReference type="Google" id="ProtNLM"/>
    </source>
</evidence>
<evidence type="ECO:0000256" key="2">
    <source>
        <dbReference type="ARBA" id="ARBA00022801"/>
    </source>
</evidence>
<feature type="domain" description="Tyrosine specific protein phosphatases" evidence="5">
    <location>
        <begin position="134"/>
        <end position="193"/>
    </location>
</feature>
<dbReference type="SMART" id="SM00195">
    <property type="entry name" value="DSPc"/>
    <property type="match status" value="1"/>
</dbReference>
<evidence type="ECO:0000259" key="5">
    <source>
        <dbReference type="PROSITE" id="PS50056"/>
    </source>
</evidence>
<dbReference type="PANTHER" id="PTHR45961">
    <property type="entry name" value="IP21249P"/>
    <property type="match status" value="1"/>
</dbReference>
<dbReference type="InterPro" id="IPR020422">
    <property type="entry name" value="TYR_PHOSPHATASE_DUAL_dom"/>
</dbReference>
<dbReference type="GO" id="GO:0004721">
    <property type="term" value="F:phosphoprotein phosphatase activity"/>
    <property type="evidence" value="ECO:0007669"/>
    <property type="project" value="UniProtKB-KW"/>
</dbReference>
<evidence type="ECO:0000259" key="4">
    <source>
        <dbReference type="PROSITE" id="PS50054"/>
    </source>
</evidence>
<dbReference type="PROSITE" id="PS00383">
    <property type="entry name" value="TYR_PHOSPHATASE_1"/>
    <property type="match status" value="1"/>
</dbReference>
<keyword evidence="3" id="KW-0904">Protein phosphatase</keyword>
<dbReference type="InterPro" id="IPR000340">
    <property type="entry name" value="Dual-sp_phosphatase_cat-dom"/>
</dbReference>
<dbReference type="GO" id="GO:0005737">
    <property type="term" value="C:cytoplasm"/>
    <property type="evidence" value="ECO:0007669"/>
    <property type="project" value="TreeGrafter"/>
</dbReference>
<dbReference type="Proteomes" id="UP000759131">
    <property type="component" value="Unassembled WGS sequence"/>
</dbReference>
<protein>
    <recommendedName>
        <fullName evidence="8">Protein-tyrosine-phosphatase</fullName>
    </recommendedName>
</protein>
<dbReference type="AlphaFoldDB" id="A0A7R9L056"/>
<keyword evidence="2" id="KW-0378">Hydrolase</keyword>
<name>A0A7R9L056_9ACAR</name>
<comment type="similarity">
    <text evidence="1">Belongs to the protein-tyrosine phosphatase family. Non-receptor class dual specificity subfamily.</text>
</comment>
<feature type="domain" description="Tyrosine-protein phosphatase" evidence="4">
    <location>
        <begin position="72"/>
        <end position="215"/>
    </location>
</feature>
<dbReference type="InterPro" id="IPR052103">
    <property type="entry name" value="Dual_spec_Phospatases"/>
</dbReference>
<dbReference type="CDD" id="cd14514">
    <property type="entry name" value="DUSP14-like"/>
    <property type="match status" value="1"/>
</dbReference>
<dbReference type="OrthoDB" id="285418at2759"/>
<dbReference type="PROSITE" id="PS50056">
    <property type="entry name" value="TYR_PHOSPHATASE_2"/>
    <property type="match status" value="1"/>
</dbReference>
<dbReference type="InterPro" id="IPR000387">
    <property type="entry name" value="Tyr_Pase_dom"/>
</dbReference>
<dbReference type="Gene3D" id="3.90.190.10">
    <property type="entry name" value="Protein tyrosine phosphatase superfamily"/>
    <property type="match status" value="1"/>
</dbReference>
<proteinExistence type="inferred from homology"/>
<dbReference type="SUPFAM" id="SSF52799">
    <property type="entry name" value="(Phosphotyrosine protein) phosphatases II"/>
    <property type="match status" value="1"/>
</dbReference>
<dbReference type="PROSITE" id="PS50054">
    <property type="entry name" value="TYR_PHOSPHATASE_DUAL"/>
    <property type="match status" value="1"/>
</dbReference>
<keyword evidence="7" id="KW-1185">Reference proteome</keyword>
<dbReference type="InterPro" id="IPR029021">
    <property type="entry name" value="Prot-tyrosine_phosphatase-like"/>
</dbReference>
<gene>
    <name evidence="6" type="ORF">OSB1V03_LOCUS11948</name>
</gene>
<dbReference type="Pfam" id="PF00782">
    <property type="entry name" value="DSPc"/>
    <property type="match status" value="1"/>
</dbReference>
<dbReference type="InterPro" id="IPR016130">
    <property type="entry name" value="Tyr_Pase_AS"/>
</dbReference>